<dbReference type="SUPFAM" id="SSF50677">
    <property type="entry name" value="ValRS/IleRS/LeuRS editing domain"/>
    <property type="match status" value="1"/>
</dbReference>
<dbReference type="Proteomes" id="UP001201020">
    <property type="component" value="Chromosome"/>
</dbReference>
<keyword evidence="3" id="KW-0963">Cytoplasm</keyword>
<evidence type="ECO:0000259" key="14">
    <source>
        <dbReference type="Pfam" id="PF00133"/>
    </source>
</evidence>
<dbReference type="GO" id="GO:0005524">
    <property type="term" value="F:ATP binding"/>
    <property type="evidence" value="ECO:0007669"/>
    <property type="project" value="UniProtKB-KW"/>
</dbReference>
<evidence type="ECO:0000256" key="2">
    <source>
        <dbReference type="ARBA" id="ARBA00013169"/>
    </source>
</evidence>
<feature type="domain" description="Methionyl/Valyl/Leucyl/Isoleucyl-tRNA synthetase anticodon-binding" evidence="15">
    <location>
        <begin position="621"/>
        <end position="768"/>
    </location>
</feature>
<accession>A0A9Y1BIM0</accession>
<evidence type="ECO:0000256" key="1">
    <source>
        <dbReference type="ARBA" id="ARBA00004496"/>
    </source>
</evidence>
<dbReference type="EC" id="6.1.1.9" evidence="2 13"/>
<dbReference type="NCBIfam" id="NF009687">
    <property type="entry name" value="PRK13208.1"/>
    <property type="match status" value="1"/>
</dbReference>
<dbReference type="PANTHER" id="PTHR11946">
    <property type="entry name" value="VALYL-TRNA SYNTHETASES"/>
    <property type="match status" value="1"/>
</dbReference>
<keyword evidence="7" id="KW-0648">Protein biosynthesis</keyword>
<evidence type="ECO:0000256" key="11">
    <source>
        <dbReference type="ARBA" id="ARBA00055630"/>
    </source>
</evidence>
<dbReference type="GO" id="GO:0006438">
    <property type="term" value="P:valyl-tRNA aminoacylation"/>
    <property type="evidence" value="ECO:0007669"/>
    <property type="project" value="UniProtKB-UniRule"/>
</dbReference>
<evidence type="ECO:0000313" key="16">
    <source>
        <dbReference type="EMBL" id="UJG39773.1"/>
    </source>
</evidence>
<evidence type="ECO:0000256" key="5">
    <source>
        <dbReference type="ARBA" id="ARBA00022741"/>
    </source>
</evidence>
<keyword evidence="6" id="KW-0067">ATP-binding</keyword>
<dbReference type="FunFam" id="3.40.50.620:FF:000192">
    <property type="entry name" value="Valine--tRNA ligase"/>
    <property type="match status" value="1"/>
</dbReference>
<reference evidence="16" key="1">
    <citation type="journal article" date="2022" name="Nat. Microbiol.">
        <title>Unique mobile elements and scalable gene flow at the prokaryote-eukaryote boundary revealed by circularized Asgard archaea genomes.</title>
        <authorList>
            <person name="Wu F."/>
            <person name="Speth D.R."/>
            <person name="Philosof A."/>
            <person name="Cremiere A."/>
            <person name="Narayanan A."/>
            <person name="Barco R.A."/>
            <person name="Connon S.A."/>
            <person name="Amend J.P."/>
            <person name="Antoshechkin I.A."/>
            <person name="Orphan V.J."/>
        </authorList>
    </citation>
    <scope>NUCLEOTIDE SEQUENCE</scope>
    <source>
        <strain evidence="16">PM71</strain>
    </source>
</reference>
<dbReference type="AlphaFoldDB" id="A0A9Y1BIM0"/>
<dbReference type="InterPro" id="IPR013155">
    <property type="entry name" value="M/V/L/I-tRNA-synth_anticd-bd"/>
</dbReference>
<dbReference type="GO" id="GO:0004832">
    <property type="term" value="F:valine-tRNA ligase activity"/>
    <property type="evidence" value="ECO:0007669"/>
    <property type="project" value="UniProtKB-UniRule"/>
</dbReference>
<dbReference type="NCBIfam" id="TIGR00422">
    <property type="entry name" value="valS"/>
    <property type="match status" value="1"/>
</dbReference>
<dbReference type="PRINTS" id="PR00986">
    <property type="entry name" value="TRNASYNTHVAL"/>
</dbReference>
<dbReference type="InterPro" id="IPR014729">
    <property type="entry name" value="Rossmann-like_a/b/a_fold"/>
</dbReference>
<evidence type="ECO:0000256" key="6">
    <source>
        <dbReference type="ARBA" id="ARBA00022840"/>
    </source>
</evidence>
<dbReference type="SUPFAM" id="SSF47323">
    <property type="entry name" value="Anticodon-binding domain of a subclass of class I aminoacyl-tRNA synthetases"/>
    <property type="match status" value="1"/>
</dbReference>
<evidence type="ECO:0000256" key="7">
    <source>
        <dbReference type="ARBA" id="ARBA00022917"/>
    </source>
</evidence>
<dbReference type="GO" id="GO:0002161">
    <property type="term" value="F:aminoacyl-tRNA deacylase activity"/>
    <property type="evidence" value="ECO:0007669"/>
    <property type="project" value="InterPro"/>
</dbReference>
<evidence type="ECO:0000256" key="13">
    <source>
        <dbReference type="NCBIfam" id="TIGR00422"/>
    </source>
</evidence>
<dbReference type="Gene3D" id="3.40.50.620">
    <property type="entry name" value="HUPs"/>
    <property type="match status" value="2"/>
</dbReference>
<dbReference type="EMBL" id="CP084166">
    <property type="protein sequence ID" value="UJG39773.1"/>
    <property type="molecule type" value="Genomic_DNA"/>
</dbReference>
<dbReference type="InterPro" id="IPR009080">
    <property type="entry name" value="tRNAsynth_Ia_anticodon-bd"/>
</dbReference>
<evidence type="ECO:0000259" key="15">
    <source>
        <dbReference type="Pfam" id="PF08264"/>
    </source>
</evidence>
<proteinExistence type="inferred from homology"/>
<keyword evidence="5" id="KW-0547">Nucleotide-binding</keyword>
<evidence type="ECO:0000256" key="10">
    <source>
        <dbReference type="ARBA" id="ARBA00047552"/>
    </source>
</evidence>
<feature type="domain" description="Aminoacyl-tRNA synthetase class Ia" evidence="14">
    <location>
        <begin position="17"/>
        <end position="582"/>
    </location>
</feature>
<protein>
    <recommendedName>
        <fullName evidence="9 13">Valine--tRNA ligase</fullName>
        <ecNumber evidence="2 13">6.1.1.9</ecNumber>
    </recommendedName>
</protein>
<dbReference type="Pfam" id="PF08264">
    <property type="entry name" value="Anticodon_1"/>
    <property type="match status" value="1"/>
</dbReference>
<dbReference type="SUPFAM" id="SSF52374">
    <property type="entry name" value="Nucleotidylyl transferase"/>
    <property type="match status" value="1"/>
</dbReference>
<dbReference type="GO" id="GO:0005829">
    <property type="term" value="C:cytosol"/>
    <property type="evidence" value="ECO:0007669"/>
    <property type="project" value="TreeGrafter"/>
</dbReference>
<organism evidence="16">
    <name type="scientific">Candidatus Heimdallarchaeum aukensis</name>
    <dbReference type="NCBI Taxonomy" id="2876573"/>
    <lineage>
        <taxon>Archaea</taxon>
        <taxon>Promethearchaeati</taxon>
        <taxon>Candidatus Heimdallarchaeota</taxon>
        <taxon>Candidatus Heimdallarchaeia (ex Rinke et al. 2021) (nom. nud.)</taxon>
        <taxon>Candidatus Heimdallarchaeales</taxon>
        <taxon>Candidatus Heimdallarchaeaceae</taxon>
        <taxon>Candidatus Heimdallarchaeum</taxon>
    </lineage>
</organism>
<dbReference type="CDD" id="cd07962">
    <property type="entry name" value="Anticodon_Ia_Val"/>
    <property type="match status" value="1"/>
</dbReference>
<name>A0A9Y1BIM0_9ARCH</name>
<dbReference type="Gene3D" id="1.10.730.10">
    <property type="entry name" value="Isoleucyl-tRNA Synthetase, Domain 1"/>
    <property type="match status" value="1"/>
</dbReference>
<dbReference type="PANTHER" id="PTHR11946:SF93">
    <property type="entry name" value="VALINE--TRNA LIGASE, CHLOROPLASTIC_MITOCHONDRIAL 2"/>
    <property type="match status" value="1"/>
</dbReference>
<evidence type="ECO:0000256" key="4">
    <source>
        <dbReference type="ARBA" id="ARBA00022598"/>
    </source>
</evidence>
<evidence type="ECO:0000256" key="12">
    <source>
        <dbReference type="ARBA" id="ARBA00061452"/>
    </source>
</evidence>
<dbReference type="Pfam" id="PF00133">
    <property type="entry name" value="tRNA-synt_1"/>
    <property type="match status" value="1"/>
</dbReference>
<dbReference type="InterPro" id="IPR033705">
    <property type="entry name" value="Anticodon_Ia_Val"/>
</dbReference>
<evidence type="ECO:0000256" key="8">
    <source>
        <dbReference type="ARBA" id="ARBA00023146"/>
    </source>
</evidence>
<gene>
    <name evidence="16" type="ORF">K9W45_07860</name>
</gene>
<evidence type="ECO:0000256" key="9">
    <source>
        <dbReference type="ARBA" id="ARBA00024407"/>
    </source>
</evidence>
<evidence type="ECO:0000256" key="3">
    <source>
        <dbReference type="ARBA" id="ARBA00022490"/>
    </source>
</evidence>
<keyword evidence="4 16" id="KW-0436">Ligase</keyword>
<dbReference type="InterPro" id="IPR002300">
    <property type="entry name" value="aa-tRNA-synth_Ia"/>
</dbReference>
<comment type="subcellular location">
    <subcellularLocation>
        <location evidence="1">Cytoplasm</location>
    </subcellularLocation>
</comment>
<comment type="catalytic activity">
    <reaction evidence="10">
        <text>tRNA(Val) + L-valine + ATP = L-valyl-tRNA(Val) + AMP + diphosphate</text>
        <dbReference type="Rhea" id="RHEA:10704"/>
        <dbReference type="Rhea" id="RHEA-COMP:9672"/>
        <dbReference type="Rhea" id="RHEA-COMP:9708"/>
        <dbReference type="ChEBI" id="CHEBI:30616"/>
        <dbReference type="ChEBI" id="CHEBI:33019"/>
        <dbReference type="ChEBI" id="CHEBI:57762"/>
        <dbReference type="ChEBI" id="CHEBI:78442"/>
        <dbReference type="ChEBI" id="CHEBI:78537"/>
        <dbReference type="ChEBI" id="CHEBI:456215"/>
        <dbReference type="EC" id="6.1.1.9"/>
    </reaction>
</comment>
<keyword evidence="8" id="KW-0030">Aminoacyl-tRNA synthetase</keyword>
<comment type="function">
    <text evidence="11">Catalyzes the attachment of valine to tRNA(Val). As ValRS can inadvertently accommodate and process structurally similar amino acids such as threonine, to avoid such errors, it has a 'posttransfer' editing activity that hydrolyzes mischarged Thr-tRNA(Val) in a tRNA-dependent manner.</text>
</comment>
<sequence>MNRLKKRYDPLKDEQLIFELWQKEKTYAFNKNSGKPIYSVDTPPPYANAPWHMGGAIHYSGIDMIARYKRMTGHEVLFPMCLDRNGLPVEVQTEKEFKISMHDIPREEFLDKCRIILDRVGDEILNVCKFLGFSNYSFEWDEIYKTDHPQYRALTQSTFIKLFREGLVYEDDRPNNYCTRCKTTIADNEIDYKPGTHILYDIAFKVKETGEELIIATSRPELIPAIGVVIFNPKDERYKHLEGKTAIAPYFNVEVPIRSHHYAKMDFGTGILMVCAYGDIGDVQIFREFQLEPRTVIDTDGKINENVPEFQGLKVKEARKQIADKLRELGFIKSETDVPHNFPICSRCDNPVEFLAMPEYYLKQTDYIDTLRSYADKLTFYPEFMKQIWLDWLDRVSIDWPISRRRYYGTEIPIWYCKSCGKPCLPEPGPYYQPWKDDPPFDKCEHCGESKGFIGDTRTFDTWMDSSISEIYIQMYPYNKKDLELFEKLNSRPYICDMRPQGKDIVRTWLHYTMLRALQLYNKPAFKETWISGHVVDNKGEKMSKSKGNIVKPEKMIAKYGGDALRLFGASEASHGSDIRFSEQKLQGIAKFINKFYNIAKFVSGFPSAEDMDENSLTPTDVWILSELRLAIEDALQGYEIFDFHKPARALRKFTWELFASNYLEIVKGRAYNRNNEFTELEQKSAHYTLHKVLDILLKAFAPIIPFVTDFIYRELYEKTVHTESMPQPDDVIRESRFTESTELILKLNSTIWKQKKDLGLSLKTPIKRAFIPQELNDFSADLKAMHSIETLINDSSSFGQNSKKIVLDEDKNQFIYLEF</sequence>
<dbReference type="InterPro" id="IPR009008">
    <property type="entry name" value="Val/Leu/Ile-tRNA-synth_edit"/>
</dbReference>
<dbReference type="InterPro" id="IPR002303">
    <property type="entry name" value="Valyl-tRNA_ligase"/>
</dbReference>
<comment type="similarity">
    <text evidence="12">Belongs to the class-I aminoacyl-tRNA synthetase family. ValS type 2 subfamily.</text>
</comment>